<feature type="region of interest" description="Disordered" evidence="1">
    <location>
        <begin position="64"/>
        <end position="83"/>
    </location>
</feature>
<name>A0A0V0ZAC3_9BILA</name>
<gene>
    <name evidence="2" type="ORF">T12_3400</name>
</gene>
<keyword evidence="3" id="KW-1185">Reference proteome</keyword>
<evidence type="ECO:0000313" key="2">
    <source>
        <dbReference type="EMBL" id="KRY09374.1"/>
    </source>
</evidence>
<evidence type="ECO:0000313" key="3">
    <source>
        <dbReference type="Proteomes" id="UP000054783"/>
    </source>
</evidence>
<proteinExistence type="predicted"/>
<dbReference type="AlphaFoldDB" id="A0A0V0ZAC3"/>
<reference evidence="2 3" key="1">
    <citation type="submission" date="2015-01" db="EMBL/GenBank/DDBJ databases">
        <title>Evolution of Trichinella species and genotypes.</title>
        <authorList>
            <person name="Korhonen P.K."/>
            <person name="Edoardo P."/>
            <person name="Giuseppe L.R."/>
            <person name="Gasser R.B."/>
        </authorList>
    </citation>
    <scope>NUCLEOTIDE SEQUENCE [LARGE SCALE GENOMIC DNA]</scope>
    <source>
        <strain evidence="2">ISS2496</strain>
    </source>
</reference>
<protein>
    <submittedName>
        <fullName evidence="2">Uncharacterized protein</fullName>
    </submittedName>
</protein>
<sequence>MNLHSTYSTGRDCRIITFMKDKELAIGTLIKIFPTNFCEPGRGGRLPAGWNGWQSLISISSIDTGGRTRTRTRCPDASASSAD</sequence>
<organism evidence="2 3">
    <name type="scientific">Trichinella patagoniensis</name>
    <dbReference type="NCBI Taxonomy" id="990121"/>
    <lineage>
        <taxon>Eukaryota</taxon>
        <taxon>Metazoa</taxon>
        <taxon>Ecdysozoa</taxon>
        <taxon>Nematoda</taxon>
        <taxon>Enoplea</taxon>
        <taxon>Dorylaimia</taxon>
        <taxon>Trichinellida</taxon>
        <taxon>Trichinellidae</taxon>
        <taxon>Trichinella</taxon>
    </lineage>
</organism>
<dbReference type="EMBL" id="JYDQ01000277">
    <property type="protein sequence ID" value="KRY09374.1"/>
    <property type="molecule type" value="Genomic_DNA"/>
</dbReference>
<dbReference type="Proteomes" id="UP000054783">
    <property type="component" value="Unassembled WGS sequence"/>
</dbReference>
<evidence type="ECO:0000256" key="1">
    <source>
        <dbReference type="SAM" id="MobiDB-lite"/>
    </source>
</evidence>
<comment type="caution">
    <text evidence="2">The sequence shown here is derived from an EMBL/GenBank/DDBJ whole genome shotgun (WGS) entry which is preliminary data.</text>
</comment>
<accession>A0A0V0ZAC3</accession>